<accession>G8NR73</accession>
<dbReference type="KEGG" id="gma:AciX8_1814"/>
<dbReference type="EMBL" id="CP003130">
    <property type="protein sequence ID" value="AEU36151.1"/>
    <property type="molecule type" value="Genomic_DNA"/>
</dbReference>
<name>G8NR73_GRAMM</name>
<evidence type="ECO:0000313" key="2">
    <source>
        <dbReference type="Proteomes" id="UP000007113"/>
    </source>
</evidence>
<dbReference type="AlphaFoldDB" id="G8NR73"/>
<gene>
    <name evidence="1" type="ordered locus">AciX8_1814</name>
</gene>
<sequence>MHLLQNNYGWNLVQALYFRTCGSKPRCMLIAMKSPHMGYLAIATIKEFNDES</sequence>
<dbReference type="STRING" id="682795.AciX8_1814"/>
<reference evidence="1 2" key="1">
    <citation type="submission" date="2011-11" db="EMBL/GenBank/DDBJ databases">
        <title>Complete sequence of Granulicella mallensis MP5ACTX8.</title>
        <authorList>
            <consortium name="US DOE Joint Genome Institute"/>
            <person name="Lucas S."/>
            <person name="Copeland A."/>
            <person name="Lapidus A."/>
            <person name="Cheng J.-F."/>
            <person name="Goodwin L."/>
            <person name="Pitluck S."/>
            <person name="Peters L."/>
            <person name="Lu M."/>
            <person name="Detter J.C."/>
            <person name="Han C."/>
            <person name="Tapia R."/>
            <person name="Land M."/>
            <person name="Hauser L."/>
            <person name="Kyrpides N."/>
            <person name="Ivanova N."/>
            <person name="Mikhailova N."/>
            <person name="Pagani I."/>
            <person name="Rawat S."/>
            <person name="Mannisto M."/>
            <person name="Haggblom M."/>
            <person name="Woyke T."/>
        </authorList>
    </citation>
    <scope>NUCLEOTIDE SEQUENCE [LARGE SCALE GENOMIC DNA]</scope>
    <source>
        <strain evidence="2">ATCC BAA-1857 / DSM 23137 / MP5ACTX8</strain>
    </source>
</reference>
<dbReference type="Proteomes" id="UP000007113">
    <property type="component" value="Chromosome"/>
</dbReference>
<dbReference type="HOGENOM" id="CLU_3080390_0_0_0"/>
<proteinExistence type="predicted"/>
<keyword evidence="2" id="KW-1185">Reference proteome</keyword>
<organism evidence="1 2">
    <name type="scientific">Granulicella mallensis (strain ATCC BAA-1857 / DSM 23137 / MP5ACTX8)</name>
    <dbReference type="NCBI Taxonomy" id="682795"/>
    <lineage>
        <taxon>Bacteria</taxon>
        <taxon>Pseudomonadati</taxon>
        <taxon>Acidobacteriota</taxon>
        <taxon>Terriglobia</taxon>
        <taxon>Terriglobales</taxon>
        <taxon>Acidobacteriaceae</taxon>
        <taxon>Granulicella</taxon>
    </lineage>
</organism>
<evidence type="ECO:0000313" key="1">
    <source>
        <dbReference type="EMBL" id="AEU36151.1"/>
    </source>
</evidence>
<protein>
    <submittedName>
        <fullName evidence="1">Uncharacterized protein</fullName>
    </submittedName>
</protein>